<organism evidence="1 2">
    <name type="scientific">Goodea atripinnis</name>
    <dbReference type="NCBI Taxonomy" id="208336"/>
    <lineage>
        <taxon>Eukaryota</taxon>
        <taxon>Metazoa</taxon>
        <taxon>Chordata</taxon>
        <taxon>Craniata</taxon>
        <taxon>Vertebrata</taxon>
        <taxon>Euteleostomi</taxon>
        <taxon>Actinopterygii</taxon>
        <taxon>Neopterygii</taxon>
        <taxon>Teleostei</taxon>
        <taxon>Neoteleostei</taxon>
        <taxon>Acanthomorphata</taxon>
        <taxon>Ovalentaria</taxon>
        <taxon>Atherinomorphae</taxon>
        <taxon>Cyprinodontiformes</taxon>
        <taxon>Goodeidae</taxon>
        <taxon>Goodea</taxon>
    </lineage>
</organism>
<protein>
    <submittedName>
        <fullName evidence="1">Uncharacterized protein</fullName>
    </submittedName>
</protein>
<evidence type="ECO:0000313" key="1">
    <source>
        <dbReference type="EMBL" id="MEQ2187555.1"/>
    </source>
</evidence>
<keyword evidence="2" id="KW-1185">Reference proteome</keyword>
<dbReference type="EMBL" id="JAHRIO010090235">
    <property type="protein sequence ID" value="MEQ2187555.1"/>
    <property type="molecule type" value="Genomic_DNA"/>
</dbReference>
<evidence type="ECO:0000313" key="2">
    <source>
        <dbReference type="Proteomes" id="UP001476798"/>
    </source>
</evidence>
<sequence>MPSQGFLLYLYPGPPPLSCRCCVSTPYFQFSTLPLFSFLNPYPRFPHQHHTPGSSGWIFVPLSSLHILFCFPPFPHFSSSPLHTSALCSDTLSCLKTNPR</sequence>
<proteinExistence type="predicted"/>
<gene>
    <name evidence="1" type="ORF">GOODEAATRI_005903</name>
</gene>
<dbReference type="Proteomes" id="UP001476798">
    <property type="component" value="Unassembled WGS sequence"/>
</dbReference>
<comment type="caution">
    <text evidence="1">The sequence shown here is derived from an EMBL/GenBank/DDBJ whole genome shotgun (WGS) entry which is preliminary data.</text>
</comment>
<reference evidence="1 2" key="1">
    <citation type="submission" date="2021-06" db="EMBL/GenBank/DDBJ databases">
        <authorList>
            <person name="Palmer J.M."/>
        </authorList>
    </citation>
    <scope>NUCLEOTIDE SEQUENCE [LARGE SCALE GENOMIC DNA]</scope>
    <source>
        <strain evidence="1 2">GA_2019</strain>
        <tissue evidence="1">Muscle</tissue>
    </source>
</reference>
<accession>A0ABV0PVP8</accession>
<name>A0ABV0PVP8_9TELE</name>